<feature type="compositionally biased region" description="Acidic residues" evidence="1">
    <location>
        <begin position="93"/>
        <end position="106"/>
    </location>
</feature>
<accession>A0A7M7KA73</accession>
<feature type="region of interest" description="Disordered" evidence="1">
    <location>
        <begin position="83"/>
        <end position="176"/>
    </location>
</feature>
<protein>
    <submittedName>
        <fullName evidence="2">Uncharacterized protein</fullName>
    </submittedName>
</protein>
<feature type="region of interest" description="Disordered" evidence="1">
    <location>
        <begin position="262"/>
        <end position="285"/>
    </location>
</feature>
<feature type="compositionally biased region" description="Low complexity" evidence="1">
    <location>
        <begin position="262"/>
        <end position="279"/>
    </location>
</feature>
<dbReference type="RefSeq" id="XP_022662703.1">
    <property type="nucleotide sequence ID" value="XM_022806968.1"/>
</dbReference>
<dbReference type="Proteomes" id="UP000594260">
    <property type="component" value="Unplaced"/>
</dbReference>
<dbReference type="RefSeq" id="XP_022662704.1">
    <property type="nucleotide sequence ID" value="XM_022806969.1"/>
</dbReference>
<evidence type="ECO:0000313" key="3">
    <source>
        <dbReference type="Proteomes" id="UP000594260"/>
    </source>
</evidence>
<dbReference type="AlphaFoldDB" id="A0A7M7KA73"/>
<dbReference type="GeneID" id="111250947"/>
<feature type="compositionally biased region" description="Polar residues" evidence="1">
    <location>
        <begin position="145"/>
        <end position="160"/>
    </location>
</feature>
<sequence length="380" mass="41044">METLNSRERRKSSQGLKLTKDLIGTPFNFNHVQGVYRDSPEQFIIEGVHDLHSLEILQNNLIRANRQKENSNSLAQLTAHAHAHNNNNRSLQEDDEGSGDSGESELELMMSEDFLEPSSNGAPKPRKPLRRKVLQGPHQKRRQSAPVTVSSARSEASTGGISIDRDCNRPSSPDLELRDPAFFDSLLSDNGSPRSEPCFSFIFDPPYSPPPPSFWSLPNSAFSRGGKRQGSTDSYTTSSTPHSDSPSECVYTYAECGSTTLSNRDTRSSSLSLSSSTTRHSSEDEEVLLVSSAAIDPGLHRSSHGQSAHSHVSGLNPSSHRTSHAPSMGARSATTIGFSGHRASLIGAGTAALGNSIGLAPTMTAQIPHFAKCTPRITKV</sequence>
<feature type="compositionally biased region" description="Polar residues" evidence="1">
    <location>
        <begin position="304"/>
        <end position="320"/>
    </location>
</feature>
<keyword evidence="3" id="KW-1185">Reference proteome</keyword>
<feature type="compositionally biased region" description="Low complexity" evidence="1">
    <location>
        <begin position="231"/>
        <end position="247"/>
    </location>
</feature>
<dbReference type="KEGG" id="vde:111250947"/>
<proteinExistence type="predicted"/>
<evidence type="ECO:0000256" key="1">
    <source>
        <dbReference type="SAM" id="MobiDB-lite"/>
    </source>
</evidence>
<feature type="region of interest" description="Disordered" evidence="1">
    <location>
        <begin position="298"/>
        <end position="330"/>
    </location>
</feature>
<dbReference type="InParanoid" id="A0A7M7KA73"/>
<feature type="region of interest" description="Disordered" evidence="1">
    <location>
        <begin position="214"/>
        <end position="247"/>
    </location>
</feature>
<evidence type="ECO:0000313" key="2">
    <source>
        <dbReference type="EnsemblMetazoa" id="XP_022662703"/>
    </source>
</evidence>
<reference evidence="2" key="1">
    <citation type="submission" date="2021-01" db="UniProtKB">
        <authorList>
            <consortium name="EnsemblMetazoa"/>
        </authorList>
    </citation>
    <scope>IDENTIFICATION</scope>
</reference>
<dbReference type="OrthoDB" id="10499215at2759"/>
<dbReference type="EnsemblMetazoa" id="XM_022806969">
    <property type="protein sequence ID" value="XP_022662704"/>
    <property type="gene ID" value="LOC111250947"/>
</dbReference>
<name>A0A7M7KA73_VARDE</name>
<feature type="compositionally biased region" description="Basic residues" evidence="1">
    <location>
        <begin position="124"/>
        <end position="143"/>
    </location>
</feature>
<dbReference type="EnsemblMetazoa" id="XM_022806968">
    <property type="protein sequence ID" value="XP_022662703"/>
    <property type="gene ID" value="LOC111250947"/>
</dbReference>
<organism evidence="2 3">
    <name type="scientific">Varroa destructor</name>
    <name type="common">Honeybee mite</name>
    <dbReference type="NCBI Taxonomy" id="109461"/>
    <lineage>
        <taxon>Eukaryota</taxon>
        <taxon>Metazoa</taxon>
        <taxon>Ecdysozoa</taxon>
        <taxon>Arthropoda</taxon>
        <taxon>Chelicerata</taxon>
        <taxon>Arachnida</taxon>
        <taxon>Acari</taxon>
        <taxon>Parasitiformes</taxon>
        <taxon>Mesostigmata</taxon>
        <taxon>Gamasina</taxon>
        <taxon>Dermanyssoidea</taxon>
        <taxon>Varroidae</taxon>
        <taxon>Varroa</taxon>
    </lineage>
</organism>